<proteinExistence type="predicted"/>
<evidence type="ECO:0000313" key="1">
    <source>
        <dbReference type="Proteomes" id="UP000887578"/>
    </source>
</evidence>
<protein>
    <submittedName>
        <fullName evidence="2">Uncharacterized protein</fullName>
    </submittedName>
</protein>
<dbReference type="AlphaFoldDB" id="A0A914QCG4"/>
<name>A0A914QCG4_9BILA</name>
<dbReference type="WBParaSite" id="PDA_v2.g24866.t1">
    <property type="protein sequence ID" value="PDA_v2.g24866.t1"/>
    <property type="gene ID" value="PDA_v2.g24866"/>
</dbReference>
<evidence type="ECO:0000313" key="2">
    <source>
        <dbReference type="WBParaSite" id="PDA_v2.g24866.t1"/>
    </source>
</evidence>
<organism evidence="1 2">
    <name type="scientific">Panagrolaimus davidi</name>
    <dbReference type="NCBI Taxonomy" id="227884"/>
    <lineage>
        <taxon>Eukaryota</taxon>
        <taxon>Metazoa</taxon>
        <taxon>Ecdysozoa</taxon>
        <taxon>Nematoda</taxon>
        <taxon>Chromadorea</taxon>
        <taxon>Rhabditida</taxon>
        <taxon>Tylenchina</taxon>
        <taxon>Panagrolaimomorpha</taxon>
        <taxon>Panagrolaimoidea</taxon>
        <taxon>Panagrolaimidae</taxon>
        <taxon>Panagrolaimus</taxon>
    </lineage>
</organism>
<keyword evidence="1" id="KW-1185">Reference proteome</keyword>
<dbReference type="Proteomes" id="UP000887578">
    <property type="component" value="Unplaced"/>
</dbReference>
<sequence>MTTKDEFLFKKDNNFVNDNLQIDNGSQYSNLNLNQNYKCPILIPVQSYSKTFYDKNCENGKSQSWNKSSNLASKSLKFDAKVEDEKEEKSSFTKTTNSTIHLHITTYGNSTEAGRPQFCNKNCDEITNEKFGSIKKCKKQFFAASKLFTENLFEFPRQQNDKLPEPELSQFKASQRLFKPNIYDMKDAKYFTKVLGVFIQLNQKYPKTGHKWIVQKTAYWQSLSNQNEIKADDIKEHGKILDMAFNNICLHRPDILMEQSTGELAAKCFELLQKQNCTSLSGTVFICYKCFRNDNT</sequence>
<accession>A0A914QCG4</accession>
<reference evidence="2" key="1">
    <citation type="submission" date="2022-11" db="UniProtKB">
        <authorList>
            <consortium name="WormBaseParasite"/>
        </authorList>
    </citation>
    <scope>IDENTIFICATION</scope>
</reference>